<comment type="caution">
    <text evidence="2">The sequence shown here is derived from an EMBL/GenBank/DDBJ whole genome shotgun (WGS) entry which is preliminary data.</text>
</comment>
<dbReference type="PANTHER" id="PTHR43155">
    <property type="entry name" value="CYCLIC DI-GMP PHOSPHODIESTERASE PA4108-RELATED"/>
    <property type="match status" value="1"/>
</dbReference>
<dbReference type="AlphaFoldDB" id="A0A1Y3PPX2"/>
<dbReference type="InterPro" id="IPR037522">
    <property type="entry name" value="HD_GYP_dom"/>
</dbReference>
<dbReference type="CDD" id="cd00077">
    <property type="entry name" value="HDc"/>
    <property type="match status" value="1"/>
</dbReference>
<gene>
    <name evidence="2" type="ORF">BAA01_03335</name>
</gene>
<dbReference type="Proteomes" id="UP000196475">
    <property type="component" value="Unassembled WGS sequence"/>
</dbReference>
<dbReference type="PANTHER" id="PTHR43155:SF2">
    <property type="entry name" value="CYCLIC DI-GMP PHOSPHODIESTERASE PA4108"/>
    <property type="match status" value="1"/>
</dbReference>
<evidence type="ECO:0000313" key="3">
    <source>
        <dbReference type="Proteomes" id="UP000196475"/>
    </source>
</evidence>
<sequence>MRMIALDKCFPGMRLAKSIYSVDGRVLLAQGVELTDRIIDRLKQYGISYVYIQDPMFADLQEEPTIPDEICTSAVAKIRHLFHEHLHSVQKCVSWSKMYRELEEIFEHVYREIIRHKQTMIRLNQIYTYDAYLYKHSYQVGVYAMIIAIQHQYSKQRVFEMAMGSFLHDIGKLCIPREIVNKPGKLTEAEYEEVKRHTIYGYDILRQESCFSLLSAHVALQHHERLDGSGYPRALKGDEIHEYAKIVAIADVYDAMTTSRVYRQAMLPDHVMEMLYAGSGSKFDTQYLTTFRNSIVLYPVGLTVTLNTGERGVVVDNNTSTPHRPIVRVFEDAERRAIPPYEVDLTKALSIEIVHTEI</sequence>
<dbReference type="PROSITE" id="PS51832">
    <property type="entry name" value="HD_GYP"/>
    <property type="match status" value="1"/>
</dbReference>
<dbReference type="SMART" id="SM00471">
    <property type="entry name" value="HDc"/>
    <property type="match status" value="1"/>
</dbReference>
<feature type="domain" description="HD-GYP" evidence="1">
    <location>
        <begin position="111"/>
        <end position="307"/>
    </location>
</feature>
<reference evidence="3" key="1">
    <citation type="submission" date="2016-06" db="EMBL/GenBank/DDBJ databases">
        <authorList>
            <person name="Nascimento L."/>
            <person name="Pereira R.V."/>
            <person name="Martins L.F."/>
            <person name="Quaggio R.B."/>
            <person name="Silva A.M."/>
            <person name="Setubal J.C."/>
        </authorList>
    </citation>
    <scope>NUCLEOTIDE SEQUENCE [LARGE SCALE GENOMIC DNA]</scope>
</reference>
<evidence type="ECO:0000313" key="2">
    <source>
        <dbReference type="EMBL" id="OUM89094.1"/>
    </source>
</evidence>
<dbReference type="InterPro" id="IPR003607">
    <property type="entry name" value="HD/PDEase_dom"/>
</dbReference>
<dbReference type="EMBL" id="LZRT01000052">
    <property type="protein sequence ID" value="OUM89094.1"/>
    <property type="molecule type" value="Genomic_DNA"/>
</dbReference>
<dbReference type="Pfam" id="PF13487">
    <property type="entry name" value="HD_5"/>
    <property type="match status" value="1"/>
</dbReference>
<evidence type="ECO:0000259" key="1">
    <source>
        <dbReference type="PROSITE" id="PS51832"/>
    </source>
</evidence>
<name>A0A1Y3PPX2_9BACI</name>
<dbReference type="SUPFAM" id="SSF109604">
    <property type="entry name" value="HD-domain/PDEase-like"/>
    <property type="match status" value="1"/>
</dbReference>
<dbReference type="Gene3D" id="1.10.3210.10">
    <property type="entry name" value="Hypothetical protein af1432"/>
    <property type="match status" value="1"/>
</dbReference>
<accession>A0A1Y3PPX2</accession>
<protein>
    <recommendedName>
        <fullName evidence="1">HD-GYP domain-containing protein</fullName>
    </recommendedName>
</protein>
<proteinExistence type="predicted"/>
<organism evidence="2 3">
    <name type="scientific">Bacillus thermozeamaize</name>
    <dbReference type="NCBI Taxonomy" id="230954"/>
    <lineage>
        <taxon>Bacteria</taxon>
        <taxon>Bacillati</taxon>
        <taxon>Bacillota</taxon>
        <taxon>Bacilli</taxon>
        <taxon>Bacillales</taxon>
        <taxon>Bacillaceae</taxon>
        <taxon>Bacillus</taxon>
    </lineage>
</organism>